<feature type="compositionally biased region" description="Low complexity" evidence="6">
    <location>
        <begin position="74"/>
        <end position="84"/>
    </location>
</feature>
<protein>
    <submittedName>
        <fullName evidence="8">Uncharacterized protein</fullName>
    </submittedName>
</protein>
<comment type="similarity">
    <text evidence="2">Belongs to the tetraspanin (TM4SF) family.</text>
</comment>
<keyword evidence="4 7" id="KW-1133">Transmembrane helix</keyword>
<evidence type="ECO:0000256" key="7">
    <source>
        <dbReference type="SAM" id="Phobius"/>
    </source>
</evidence>
<name>A0A6G1DUZ4_9ORYZ</name>
<dbReference type="OrthoDB" id="2007163at2759"/>
<comment type="subcellular location">
    <subcellularLocation>
        <location evidence="1">Membrane</location>
    </subcellularLocation>
</comment>
<dbReference type="Proteomes" id="UP000479710">
    <property type="component" value="Unassembled WGS sequence"/>
</dbReference>
<evidence type="ECO:0000256" key="5">
    <source>
        <dbReference type="ARBA" id="ARBA00023136"/>
    </source>
</evidence>
<keyword evidence="3 7" id="KW-0812">Transmembrane</keyword>
<dbReference type="AlphaFoldDB" id="A0A6G1DUZ4"/>
<feature type="region of interest" description="Disordered" evidence="6">
    <location>
        <begin position="57"/>
        <end position="98"/>
    </location>
</feature>
<proteinExistence type="inferred from homology"/>
<feature type="transmembrane region" description="Helical" evidence="7">
    <location>
        <begin position="249"/>
        <end position="269"/>
    </location>
</feature>
<dbReference type="PANTHER" id="PTHR32191">
    <property type="entry name" value="TETRASPANIN-8-RELATED"/>
    <property type="match status" value="1"/>
</dbReference>
<reference evidence="8 9" key="1">
    <citation type="submission" date="2019-11" db="EMBL/GenBank/DDBJ databases">
        <title>Whole genome sequence of Oryza granulata.</title>
        <authorList>
            <person name="Li W."/>
        </authorList>
    </citation>
    <scope>NUCLEOTIDE SEQUENCE [LARGE SCALE GENOMIC DNA]</scope>
    <source>
        <strain evidence="9">cv. Menghai</strain>
        <tissue evidence="8">Leaf</tissue>
    </source>
</reference>
<evidence type="ECO:0000256" key="6">
    <source>
        <dbReference type="SAM" id="MobiDB-lite"/>
    </source>
</evidence>
<organism evidence="8 9">
    <name type="scientific">Oryza meyeriana var. granulata</name>
    <dbReference type="NCBI Taxonomy" id="110450"/>
    <lineage>
        <taxon>Eukaryota</taxon>
        <taxon>Viridiplantae</taxon>
        <taxon>Streptophyta</taxon>
        <taxon>Embryophyta</taxon>
        <taxon>Tracheophyta</taxon>
        <taxon>Spermatophyta</taxon>
        <taxon>Magnoliopsida</taxon>
        <taxon>Liliopsida</taxon>
        <taxon>Poales</taxon>
        <taxon>Poaceae</taxon>
        <taxon>BOP clade</taxon>
        <taxon>Oryzoideae</taxon>
        <taxon>Oryzeae</taxon>
        <taxon>Oryzinae</taxon>
        <taxon>Oryza</taxon>
        <taxon>Oryza meyeriana</taxon>
    </lineage>
</organism>
<keyword evidence="9" id="KW-1185">Reference proteome</keyword>
<dbReference type="GO" id="GO:0016020">
    <property type="term" value="C:membrane"/>
    <property type="evidence" value="ECO:0007669"/>
    <property type="project" value="UniProtKB-SubCell"/>
</dbReference>
<dbReference type="GO" id="GO:0009734">
    <property type="term" value="P:auxin-activated signaling pathway"/>
    <property type="evidence" value="ECO:0007669"/>
    <property type="project" value="InterPro"/>
</dbReference>
<dbReference type="InterPro" id="IPR044991">
    <property type="entry name" value="TET_plant"/>
</dbReference>
<comment type="caution">
    <text evidence="8">The sequence shown here is derived from an EMBL/GenBank/DDBJ whole genome shotgun (WGS) entry which is preliminary data.</text>
</comment>
<evidence type="ECO:0000256" key="3">
    <source>
        <dbReference type="ARBA" id="ARBA00022692"/>
    </source>
</evidence>
<evidence type="ECO:0000313" key="8">
    <source>
        <dbReference type="EMBL" id="KAF0916340.1"/>
    </source>
</evidence>
<evidence type="ECO:0000256" key="2">
    <source>
        <dbReference type="ARBA" id="ARBA00006840"/>
    </source>
</evidence>
<feature type="compositionally biased region" description="Pro residues" evidence="6">
    <location>
        <begin position="183"/>
        <end position="192"/>
    </location>
</feature>
<evidence type="ECO:0000313" key="9">
    <source>
        <dbReference type="Proteomes" id="UP000479710"/>
    </source>
</evidence>
<evidence type="ECO:0000256" key="4">
    <source>
        <dbReference type="ARBA" id="ARBA00022989"/>
    </source>
</evidence>
<sequence length="322" mass="33690">MPNPSKHKLSCCRRAPSSCPALKYPAIMALYATTSGSHVASTRGASAVRPDAQSFLTSASHVPPSSLGADSTSRRASSSSTRQTSARRRSPEKEEDDALWEMALGGAAATAEPAMRRRGLGAVVLSEGGGYGACDAEARPEGRGPGQGEGRNHPPTRIAPVSPLDAHQSPPTAAAFSLSSRHPQPPPPPAAAPPRAAACSHPLRRPDLLPPPPPARPPCVLAVVVLGGGIWLSHRAATTDCERFLERPVIALGVLLFVLSLTGLAGALCENWAKIRSYLQDDKVCEKLGARQETLNQFVNTNLSPAQGAAFDSPLLSSMCLE</sequence>
<evidence type="ECO:0000256" key="1">
    <source>
        <dbReference type="ARBA" id="ARBA00004370"/>
    </source>
</evidence>
<dbReference type="EMBL" id="SPHZ02000005">
    <property type="protein sequence ID" value="KAF0916340.1"/>
    <property type="molecule type" value="Genomic_DNA"/>
</dbReference>
<keyword evidence="5 7" id="KW-0472">Membrane</keyword>
<feature type="region of interest" description="Disordered" evidence="6">
    <location>
        <begin position="128"/>
        <end position="211"/>
    </location>
</feature>
<accession>A0A6G1DUZ4</accession>
<gene>
    <name evidence="8" type="ORF">E2562_005939</name>
</gene>